<dbReference type="NCBIfam" id="NF001753">
    <property type="entry name" value="PRK00481.1-3"/>
    <property type="match status" value="1"/>
</dbReference>
<reference evidence="6" key="1">
    <citation type="submission" date="2020-10" db="EMBL/GenBank/DDBJ databases">
        <authorList>
            <person name="Gilroy R."/>
        </authorList>
    </citation>
    <scope>NUCLEOTIDE SEQUENCE</scope>
    <source>
        <strain evidence="6">35461</strain>
    </source>
</reference>
<accession>A0A9D1NLH6</accession>
<evidence type="ECO:0000313" key="7">
    <source>
        <dbReference type="Proteomes" id="UP000886845"/>
    </source>
</evidence>
<dbReference type="GO" id="GO:0017136">
    <property type="term" value="F:histone deacetylase activity, NAD-dependent"/>
    <property type="evidence" value="ECO:0007669"/>
    <property type="project" value="TreeGrafter"/>
</dbReference>
<evidence type="ECO:0000256" key="3">
    <source>
        <dbReference type="ARBA" id="ARBA00023027"/>
    </source>
</evidence>
<name>A0A9D1NLH6_9BACT</name>
<keyword evidence="3" id="KW-0520">NAD</keyword>
<feature type="binding site" evidence="4">
    <location>
        <position position="156"/>
    </location>
    <ligand>
        <name>Zn(2+)</name>
        <dbReference type="ChEBI" id="CHEBI:29105"/>
    </ligand>
</feature>
<keyword evidence="4" id="KW-0479">Metal-binding</keyword>
<reference evidence="6" key="2">
    <citation type="journal article" date="2021" name="PeerJ">
        <title>Extensive microbial diversity within the chicken gut microbiome revealed by metagenomics and culture.</title>
        <authorList>
            <person name="Gilroy R."/>
            <person name="Ravi A."/>
            <person name="Getino M."/>
            <person name="Pursley I."/>
            <person name="Horton D.L."/>
            <person name="Alikhan N.F."/>
            <person name="Baker D."/>
            <person name="Gharbi K."/>
            <person name="Hall N."/>
            <person name="Watson M."/>
            <person name="Adriaenssens E.M."/>
            <person name="Foster-Nyarko E."/>
            <person name="Jarju S."/>
            <person name="Secka A."/>
            <person name="Antonio M."/>
            <person name="Oren A."/>
            <person name="Chaudhuri R.R."/>
            <person name="La Ragione R."/>
            <person name="Hildebrand F."/>
            <person name="Pallen M.J."/>
        </authorList>
    </citation>
    <scope>NUCLEOTIDE SEQUENCE</scope>
    <source>
        <strain evidence="6">35461</strain>
    </source>
</reference>
<feature type="binding site" evidence="4">
    <location>
        <position position="130"/>
    </location>
    <ligand>
        <name>Zn(2+)</name>
        <dbReference type="ChEBI" id="CHEBI:29105"/>
    </ligand>
</feature>
<dbReference type="InterPro" id="IPR026590">
    <property type="entry name" value="Ssirtuin_cat_dom"/>
</dbReference>
<dbReference type="Pfam" id="PF02146">
    <property type="entry name" value="SIR2"/>
    <property type="match status" value="1"/>
</dbReference>
<dbReference type="Gene3D" id="3.40.50.1220">
    <property type="entry name" value="TPP-binding domain"/>
    <property type="match status" value="1"/>
</dbReference>
<dbReference type="InterPro" id="IPR029035">
    <property type="entry name" value="DHS-like_NAD/FAD-binding_dom"/>
</dbReference>
<dbReference type="PANTHER" id="PTHR11085:SF10">
    <property type="entry name" value="NAD-DEPENDENT PROTEIN DEACYLASE SIRTUIN-5, MITOCHONDRIAL-RELATED"/>
    <property type="match status" value="1"/>
</dbReference>
<feature type="active site" description="Proton acceptor" evidence="4">
    <location>
        <position position="122"/>
    </location>
</feature>
<evidence type="ECO:0000313" key="6">
    <source>
        <dbReference type="EMBL" id="HIV08884.1"/>
    </source>
</evidence>
<gene>
    <name evidence="6" type="ORF">IAC79_02055</name>
</gene>
<dbReference type="GO" id="GO:0070403">
    <property type="term" value="F:NAD+ binding"/>
    <property type="evidence" value="ECO:0007669"/>
    <property type="project" value="InterPro"/>
</dbReference>
<feature type="binding site" evidence="4">
    <location>
        <position position="133"/>
    </location>
    <ligand>
        <name>Zn(2+)</name>
        <dbReference type="ChEBI" id="CHEBI:29105"/>
    </ligand>
</feature>
<evidence type="ECO:0000259" key="5">
    <source>
        <dbReference type="PROSITE" id="PS50305"/>
    </source>
</evidence>
<feature type="domain" description="Deacetylase sirtuin-type" evidence="5">
    <location>
        <begin position="1"/>
        <end position="247"/>
    </location>
</feature>
<proteinExistence type="predicted"/>
<dbReference type="InterPro" id="IPR050134">
    <property type="entry name" value="NAD-dep_sirtuin_deacylases"/>
</dbReference>
<dbReference type="GO" id="GO:0046872">
    <property type="term" value="F:metal ion binding"/>
    <property type="evidence" value="ECO:0007669"/>
    <property type="project" value="UniProtKB-KW"/>
</dbReference>
<organism evidence="6 7">
    <name type="scientific">Candidatus Spyradenecus faecavium</name>
    <dbReference type="NCBI Taxonomy" id="2840947"/>
    <lineage>
        <taxon>Bacteria</taxon>
        <taxon>Pseudomonadati</taxon>
        <taxon>Lentisphaerota</taxon>
        <taxon>Lentisphaeria</taxon>
        <taxon>Lentisphaerales</taxon>
        <taxon>Lentisphaeraceae</taxon>
        <taxon>Lentisphaeraceae incertae sedis</taxon>
        <taxon>Candidatus Spyradenecus</taxon>
    </lineage>
</organism>
<dbReference type="EMBL" id="DVOR01000064">
    <property type="protein sequence ID" value="HIV08884.1"/>
    <property type="molecule type" value="Genomic_DNA"/>
</dbReference>
<dbReference type="InterPro" id="IPR026591">
    <property type="entry name" value="Sirtuin_cat_small_dom_sf"/>
</dbReference>
<keyword evidence="4" id="KW-0862">Zinc</keyword>
<evidence type="ECO:0000256" key="2">
    <source>
        <dbReference type="ARBA" id="ARBA00022679"/>
    </source>
</evidence>
<protein>
    <recommendedName>
        <fullName evidence="1">protein acetyllysine N-acetyltransferase</fullName>
        <ecNumber evidence="1">2.3.1.286</ecNumber>
    </recommendedName>
</protein>
<sequence>MNPIGQLLDLLRESTSTVAFTGAGVSTASGIRDFRGKDGIYRDTFKGYAVEELFGLPLFERDPSLFYEWSRDFVYALDAHRPNVIHRTLAELERRGLLDAVVTQNIDRLHTLAGSRTVHELHGSPHLHHCLACGRAYPYDDVAPTVRQGHVPRCACGGVLKPDIVFYGESLPEHTLQAALDACRRADLLLVLGSSLTVYPAAALPREAYECGARLVIVNDTPTPLDRLAILRLPDLVPTFTELAALL</sequence>
<dbReference type="EC" id="2.3.1.286" evidence="1"/>
<comment type="caution">
    <text evidence="6">The sequence shown here is derived from an EMBL/GenBank/DDBJ whole genome shotgun (WGS) entry which is preliminary data.</text>
</comment>
<keyword evidence="2" id="KW-0808">Transferase</keyword>
<dbReference type="AlphaFoldDB" id="A0A9D1NLH6"/>
<feature type="binding site" evidence="4">
    <location>
        <position position="154"/>
    </location>
    <ligand>
        <name>Zn(2+)</name>
        <dbReference type="ChEBI" id="CHEBI:29105"/>
    </ligand>
</feature>
<dbReference type="Gene3D" id="3.30.1600.10">
    <property type="entry name" value="SIR2/SIRT2 'Small Domain"/>
    <property type="match status" value="1"/>
</dbReference>
<dbReference type="InterPro" id="IPR003000">
    <property type="entry name" value="Sirtuin"/>
</dbReference>
<evidence type="ECO:0000256" key="1">
    <source>
        <dbReference type="ARBA" id="ARBA00012928"/>
    </source>
</evidence>
<dbReference type="PANTHER" id="PTHR11085">
    <property type="entry name" value="NAD-DEPENDENT PROTEIN DEACYLASE SIRTUIN-5, MITOCHONDRIAL-RELATED"/>
    <property type="match status" value="1"/>
</dbReference>
<dbReference type="PROSITE" id="PS50305">
    <property type="entry name" value="SIRTUIN"/>
    <property type="match status" value="1"/>
</dbReference>
<dbReference type="SUPFAM" id="SSF52467">
    <property type="entry name" value="DHS-like NAD/FAD-binding domain"/>
    <property type="match status" value="1"/>
</dbReference>
<evidence type="ECO:0000256" key="4">
    <source>
        <dbReference type="PROSITE-ProRule" id="PRU00236"/>
    </source>
</evidence>
<dbReference type="Proteomes" id="UP000886845">
    <property type="component" value="Unassembled WGS sequence"/>
</dbReference>